<keyword evidence="1" id="KW-0812">Transmembrane</keyword>
<proteinExistence type="predicted"/>
<evidence type="ECO:0000313" key="3">
    <source>
        <dbReference type="Proteomes" id="UP000293613"/>
    </source>
</evidence>
<evidence type="ECO:0000313" key="2">
    <source>
        <dbReference type="EMBL" id="RYM95274.1"/>
    </source>
</evidence>
<keyword evidence="1" id="KW-1133">Transmembrane helix</keyword>
<accession>A0A8B3RHU3</accession>
<protein>
    <submittedName>
        <fullName evidence="2">ABC transporter permease protein</fullName>
    </submittedName>
</protein>
<evidence type="ECO:0000256" key="1">
    <source>
        <dbReference type="SAM" id="Phobius"/>
    </source>
</evidence>
<feature type="transmembrane region" description="Helical" evidence="1">
    <location>
        <begin position="19"/>
        <end position="39"/>
    </location>
</feature>
<dbReference type="EMBL" id="RSCO01000020">
    <property type="protein sequence ID" value="RYM95274.1"/>
    <property type="molecule type" value="Genomic_DNA"/>
</dbReference>
<dbReference type="Proteomes" id="UP000293613">
    <property type="component" value="Unassembled WGS sequence"/>
</dbReference>
<organism evidence="2 3">
    <name type="scientific">Bifidobacterium animalis subsp. lactis</name>
    <name type="common">Bifidobacterium lactis</name>
    <dbReference type="NCBI Taxonomy" id="302911"/>
    <lineage>
        <taxon>Bacteria</taxon>
        <taxon>Bacillati</taxon>
        <taxon>Actinomycetota</taxon>
        <taxon>Actinomycetes</taxon>
        <taxon>Bifidobacteriales</taxon>
        <taxon>Bifidobacteriaceae</taxon>
        <taxon>Bifidobacterium</taxon>
    </lineage>
</organism>
<dbReference type="RefSeq" id="WP_130077393.1">
    <property type="nucleotide sequence ID" value="NZ_RSCO01000020.1"/>
</dbReference>
<comment type="caution">
    <text evidence="2">The sequence shown here is derived from an EMBL/GenBank/DDBJ whole genome shotgun (WGS) entry which is preliminary data.</text>
</comment>
<sequence>MFIVHNAIRNLWRNKGRSVLIIIVATIIAAASTIGFAIVQAAQRARASTLENTTISAQISLDRNKIMQSANSSGQKPDMGSFGKAT</sequence>
<dbReference type="AlphaFoldDB" id="A0A8B3RHU3"/>
<name>A0A8B3RHU3_BIFAN</name>
<reference evidence="2 3" key="1">
    <citation type="journal article" date="2019" name="Appl. Environ. Microbiol.">
        <title>Dissecting the evolutionary development of the Bifidobacterium animalis species through comparative genomics analyses.</title>
        <authorList>
            <person name="Lugli G.A."/>
            <person name="Mancino W."/>
            <person name="Milani C."/>
            <person name="Duranti S."/>
            <person name="Mancabelli L."/>
            <person name="Napoli S."/>
            <person name="Mangifesta M."/>
            <person name="Viappiani A."/>
            <person name="Anzalone R."/>
            <person name="Longhi G."/>
            <person name="van Sinderen D."/>
            <person name="Ventura M."/>
            <person name="Turroni F."/>
        </authorList>
    </citation>
    <scope>NUCLEOTIDE SEQUENCE [LARGE SCALE GENOMIC DNA]</scope>
    <source>
        <strain evidence="2 3">2011B</strain>
    </source>
</reference>
<gene>
    <name evidence="2" type="ORF">PG2011B_0743</name>
</gene>
<keyword evidence="1" id="KW-0472">Membrane</keyword>